<dbReference type="EMBL" id="FUWS01000004">
    <property type="protein sequence ID" value="SJZ94779.1"/>
    <property type="molecule type" value="Genomic_DNA"/>
</dbReference>
<keyword evidence="6 7" id="KW-0503">Monooxygenase</keyword>
<dbReference type="Gene3D" id="1.10.630.10">
    <property type="entry name" value="Cytochrome P450"/>
    <property type="match status" value="1"/>
</dbReference>
<sequence>MDAVPLSRCPVLDPTATAPHEEAAGLRARGPAVRVELPGGVIAWSVTRYDVIRALTADPRVSRDPYRHWPGRAHVPEGWALRTVALQRSFVNAYGSQHHERRRRVSVSFSPRRVEAMRPRVQATSEALVDGMARLAPGERTDLRQALSRPLTVTVICDLFGVPEAMRERIAGGVDAILDTAASPERARANHAELQAGLIELLRHKRRHPGPDLVGDLLAPHGDAGPLPEQEVIDTLFLMLGAGFETAVNLITSAVHALLAHPRHVDLVRGGVIGWNDVIEETLRHEGPVMHLPLRYAVEDIDLGEGVLIRGGDPILLAFAAAGRDPAVHPTAPDEFDPTRADKRHLAFGHGTHFCLGAHLARLETDIALRTLFGRLPAVALADPGRPPARVASFMVNGPDELIVVPHPVTDRAG</sequence>
<dbReference type="InterPro" id="IPR001128">
    <property type="entry name" value="Cyt_P450"/>
</dbReference>
<dbReference type="GO" id="GO:0020037">
    <property type="term" value="F:heme binding"/>
    <property type="evidence" value="ECO:0007669"/>
    <property type="project" value="InterPro"/>
</dbReference>
<keyword evidence="9" id="KW-1185">Reference proteome</keyword>
<evidence type="ECO:0000256" key="2">
    <source>
        <dbReference type="ARBA" id="ARBA00022617"/>
    </source>
</evidence>
<dbReference type="InterPro" id="IPR017972">
    <property type="entry name" value="Cyt_P450_CS"/>
</dbReference>
<keyword evidence="4 7" id="KW-0560">Oxidoreductase</keyword>
<dbReference type="STRING" id="1122192.SAMN02745673_01988"/>
<dbReference type="CDD" id="cd11029">
    <property type="entry name" value="CYP107-like"/>
    <property type="match status" value="1"/>
</dbReference>
<evidence type="ECO:0000256" key="6">
    <source>
        <dbReference type="ARBA" id="ARBA00023033"/>
    </source>
</evidence>
<reference evidence="8 9" key="1">
    <citation type="submission" date="2017-02" db="EMBL/GenBank/DDBJ databases">
        <authorList>
            <person name="Peterson S.W."/>
        </authorList>
    </citation>
    <scope>NUCLEOTIDE SEQUENCE [LARGE SCALE GENOMIC DNA]</scope>
    <source>
        <strain evidence="8 9">DSM 45154</strain>
    </source>
</reference>
<evidence type="ECO:0000256" key="4">
    <source>
        <dbReference type="ARBA" id="ARBA00023002"/>
    </source>
</evidence>
<dbReference type="PANTHER" id="PTHR46696">
    <property type="entry name" value="P450, PUTATIVE (EUROFUNG)-RELATED"/>
    <property type="match status" value="1"/>
</dbReference>
<dbReference type="SUPFAM" id="SSF48264">
    <property type="entry name" value="Cytochrome P450"/>
    <property type="match status" value="1"/>
</dbReference>
<dbReference type="Proteomes" id="UP000190637">
    <property type="component" value="Unassembled WGS sequence"/>
</dbReference>
<keyword evidence="3 7" id="KW-0479">Metal-binding</keyword>
<evidence type="ECO:0000313" key="9">
    <source>
        <dbReference type="Proteomes" id="UP000190637"/>
    </source>
</evidence>
<dbReference type="Pfam" id="PF00067">
    <property type="entry name" value="p450"/>
    <property type="match status" value="1"/>
</dbReference>
<evidence type="ECO:0000256" key="5">
    <source>
        <dbReference type="ARBA" id="ARBA00023004"/>
    </source>
</evidence>
<evidence type="ECO:0000256" key="1">
    <source>
        <dbReference type="ARBA" id="ARBA00010617"/>
    </source>
</evidence>
<proteinExistence type="inferred from homology"/>
<dbReference type="OrthoDB" id="4133219at2"/>
<dbReference type="InterPro" id="IPR002397">
    <property type="entry name" value="Cyt_P450_B"/>
</dbReference>
<dbReference type="PRINTS" id="PR00359">
    <property type="entry name" value="BP450"/>
</dbReference>
<dbReference type="GO" id="GO:0005506">
    <property type="term" value="F:iron ion binding"/>
    <property type="evidence" value="ECO:0007669"/>
    <property type="project" value="InterPro"/>
</dbReference>
<evidence type="ECO:0000256" key="3">
    <source>
        <dbReference type="ARBA" id="ARBA00022723"/>
    </source>
</evidence>
<evidence type="ECO:0000313" key="8">
    <source>
        <dbReference type="EMBL" id="SJZ94779.1"/>
    </source>
</evidence>
<keyword evidence="2 7" id="KW-0349">Heme</keyword>
<gene>
    <name evidence="8" type="ORF">SAMN02745673_01988</name>
</gene>
<dbReference type="RefSeq" id="WP_078761305.1">
    <property type="nucleotide sequence ID" value="NZ_FUWS01000004.1"/>
</dbReference>
<evidence type="ECO:0000256" key="7">
    <source>
        <dbReference type="RuleBase" id="RU000461"/>
    </source>
</evidence>
<dbReference type="InterPro" id="IPR036396">
    <property type="entry name" value="Cyt_P450_sf"/>
</dbReference>
<keyword evidence="5 7" id="KW-0408">Iron</keyword>
<organism evidence="8 9">
    <name type="scientific">Marinactinospora thermotolerans DSM 45154</name>
    <dbReference type="NCBI Taxonomy" id="1122192"/>
    <lineage>
        <taxon>Bacteria</taxon>
        <taxon>Bacillati</taxon>
        <taxon>Actinomycetota</taxon>
        <taxon>Actinomycetes</taxon>
        <taxon>Streptosporangiales</taxon>
        <taxon>Nocardiopsidaceae</taxon>
        <taxon>Marinactinospora</taxon>
    </lineage>
</organism>
<accession>A0A1T4PTL0</accession>
<protein>
    <submittedName>
        <fullName evidence="8">Cytochrome P450</fullName>
    </submittedName>
</protein>
<comment type="similarity">
    <text evidence="1 7">Belongs to the cytochrome P450 family.</text>
</comment>
<dbReference type="GO" id="GO:0016705">
    <property type="term" value="F:oxidoreductase activity, acting on paired donors, with incorporation or reduction of molecular oxygen"/>
    <property type="evidence" value="ECO:0007669"/>
    <property type="project" value="InterPro"/>
</dbReference>
<name>A0A1T4PTL0_9ACTN</name>
<dbReference type="PANTHER" id="PTHR46696:SF1">
    <property type="entry name" value="CYTOCHROME P450 YJIB-RELATED"/>
    <property type="match status" value="1"/>
</dbReference>
<dbReference type="FunFam" id="1.10.630.10:FF:000018">
    <property type="entry name" value="Cytochrome P450 monooxygenase"/>
    <property type="match status" value="1"/>
</dbReference>
<dbReference type="AlphaFoldDB" id="A0A1T4PTL0"/>
<dbReference type="GO" id="GO:0004497">
    <property type="term" value="F:monooxygenase activity"/>
    <property type="evidence" value="ECO:0007669"/>
    <property type="project" value="UniProtKB-KW"/>
</dbReference>
<dbReference type="PROSITE" id="PS00086">
    <property type="entry name" value="CYTOCHROME_P450"/>
    <property type="match status" value="1"/>
</dbReference>